<feature type="region of interest" description="Disordered" evidence="1">
    <location>
        <begin position="64"/>
        <end position="83"/>
    </location>
</feature>
<dbReference type="EMBL" id="MCBS01022920">
    <property type="protein sequence ID" value="RKF76182.1"/>
    <property type="molecule type" value="Genomic_DNA"/>
</dbReference>
<feature type="compositionally biased region" description="Basic and acidic residues" evidence="1">
    <location>
        <begin position="37"/>
        <end position="46"/>
    </location>
</feature>
<feature type="compositionally biased region" description="Polar residues" evidence="1">
    <location>
        <begin position="71"/>
        <end position="80"/>
    </location>
</feature>
<evidence type="ECO:0000313" key="4">
    <source>
        <dbReference type="Proteomes" id="UP000285326"/>
    </source>
</evidence>
<keyword evidence="2" id="KW-1133">Transmembrane helix</keyword>
<comment type="caution">
    <text evidence="3">The sequence shown here is derived from an EMBL/GenBank/DDBJ whole genome shotgun (WGS) entry which is preliminary data.</text>
</comment>
<accession>A0A420INV7</accession>
<dbReference type="AlphaFoldDB" id="A0A420INV7"/>
<feature type="compositionally biased region" description="Polar residues" evidence="1">
    <location>
        <begin position="15"/>
        <end position="26"/>
    </location>
</feature>
<evidence type="ECO:0000256" key="2">
    <source>
        <dbReference type="SAM" id="Phobius"/>
    </source>
</evidence>
<feature type="region of interest" description="Disordered" evidence="1">
    <location>
        <begin position="1"/>
        <end position="59"/>
    </location>
</feature>
<feature type="compositionally biased region" description="Basic residues" evidence="1">
    <location>
        <begin position="27"/>
        <end position="36"/>
    </location>
</feature>
<organism evidence="3 4">
    <name type="scientific">Golovinomyces cichoracearum</name>
    <dbReference type="NCBI Taxonomy" id="62708"/>
    <lineage>
        <taxon>Eukaryota</taxon>
        <taxon>Fungi</taxon>
        <taxon>Dikarya</taxon>
        <taxon>Ascomycota</taxon>
        <taxon>Pezizomycotina</taxon>
        <taxon>Leotiomycetes</taxon>
        <taxon>Erysiphales</taxon>
        <taxon>Erysiphaceae</taxon>
        <taxon>Golovinomyces</taxon>
    </lineage>
</organism>
<evidence type="ECO:0000313" key="3">
    <source>
        <dbReference type="EMBL" id="RKF76182.1"/>
    </source>
</evidence>
<feature type="compositionally biased region" description="Polar residues" evidence="1">
    <location>
        <begin position="47"/>
        <end position="59"/>
    </location>
</feature>
<name>A0A420INV7_9PEZI</name>
<reference evidence="3 4" key="1">
    <citation type="journal article" date="2018" name="BMC Genomics">
        <title>Comparative genome analyses reveal sequence features reflecting distinct modes of host-adaptation between dicot and monocot powdery mildew.</title>
        <authorList>
            <person name="Wu Y."/>
            <person name="Ma X."/>
            <person name="Pan Z."/>
            <person name="Kale S.D."/>
            <person name="Song Y."/>
            <person name="King H."/>
            <person name="Zhang Q."/>
            <person name="Presley C."/>
            <person name="Deng X."/>
            <person name="Wei C.I."/>
            <person name="Xiao S."/>
        </authorList>
    </citation>
    <scope>NUCLEOTIDE SEQUENCE [LARGE SCALE GENOMIC DNA]</scope>
    <source>
        <strain evidence="3">UMSG1</strain>
    </source>
</reference>
<keyword evidence="2" id="KW-0812">Transmembrane</keyword>
<protein>
    <submittedName>
        <fullName evidence="3">Uncharacterized protein</fullName>
    </submittedName>
</protein>
<keyword evidence="2" id="KW-0472">Membrane</keyword>
<proteinExistence type="predicted"/>
<evidence type="ECO:0000256" key="1">
    <source>
        <dbReference type="SAM" id="MobiDB-lite"/>
    </source>
</evidence>
<dbReference type="Proteomes" id="UP000285326">
    <property type="component" value="Unassembled WGS sequence"/>
</dbReference>
<sequence>MSALARLKSHANRPANETTSQAQTTSKAHRHHFYSHRSKDPFRENRSQAPIPNQNVVSNNLLQESDKNSTERFSANTSRDLATPDHENTVYTVKNEAKRLEEQRIERMRAAHQVNKLRSAVVEINNSSNMISRRLDNTCYSILEKFSSLQSMIMSLKELSTTTRQCNVKFASDYRTLAHESHKQLDALDSSKDQAKRLSKLMKRVDNSRQKFLCLGERVKIVREKVEKWETSEREWKNKTGKRLKILWSFSGGVMTLALFIYVLTWWVARRTDGKELEYTQIIQTGGTTLSKTNSEAFGNPIDQKTVLDRMKDHYTIRNANSNEWQRKTDEL</sequence>
<gene>
    <name evidence="3" type="ORF">GcM1_229078</name>
</gene>
<feature type="transmembrane region" description="Helical" evidence="2">
    <location>
        <begin position="246"/>
        <end position="269"/>
    </location>
</feature>